<dbReference type="PANTHER" id="PTHR46163:SF5">
    <property type="entry name" value="TYROSINE-PROTEIN PHOSPHATASE"/>
    <property type="match status" value="1"/>
</dbReference>
<reference evidence="3 4" key="2">
    <citation type="submission" date="2018-10" db="EMBL/GenBank/DDBJ databases">
        <authorList>
            <consortium name="Pathogen Informatics"/>
        </authorList>
    </citation>
    <scope>NUCLEOTIDE SEQUENCE [LARGE SCALE GENOMIC DNA]</scope>
</reference>
<dbReference type="InterPro" id="IPR016130">
    <property type="entry name" value="Tyr_Pase_AS"/>
</dbReference>
<dbReference type="InterPro" id="IPR052782">
    <property type="entry name" value="Oocyte-zygote_transition_reg"/>
</dbReference>
<dbReference type="Gene3D" id="3.90.190.10">
    <property type="entry name" value="Protein tyrosine phosphatase superfamily"/>
    <property type="match status" value="1"/>
</dbReference>
<evidence type="ECO:0000313" key="5">
    <source>
        <dbReference type="WBParaSite" id="EVEC_0001083501-mRNA-1"/>
    </source>
</evidence>
<sequence length="299" mass="34249">MNEKGLTGLAREYHDLDHSGPVSAAHTAFTMNMMKNRYSDVLCIDETRVPLKLGTRSGDDYIHANYVNFPELKNKFICTQGPLPTTRNDFWSMVFQERAETILMLCRPNEEGKLKCAVYWPDSGEKLELDTVTVENIGEEETDFNTVLFRVSLNDSAKANCTINTEPLVVKQHRWDKWPDRGIPSHEIAMVPLKLLSYVRNTQAPCIVHCSAGIGRTGTVIAIEMGIQRQFCFLYFKIVKDLRKQRAQCIQTEVQYLYFGRVLVEYAVSQNLLKDDAKSAADNFLKEYDSQRKEQMILC</sequence>
<dbReference type="PROSITE" id="PS00383">
    <property type="entry name" value="TYR_PHOSPHATASE_1"/>
    <property type="match status" value="1"/>
</dbReference>
<evidence type="ECO:0000313" key="4">
    <source>
        <dbReference type="Proteomes" id="UP000274131"/>
    </source>
</evidence>
<feature type="domain" description="Tyrosine-protein phosphatase" evidence="1">
    <location>
        <begin position="9"/>
        <end position="266"/>
    </location>
</feature>
<dbReference type="InterPro" id="IPR000387">
    <property type="entry name" value="Tyr_Pase_dom"/>
</dbReference>
<proteinExistence type="predicted"/>
<gene>
    <name evidence="3" type="ORF">EVEC_LOCUS10160</name>
</gene>
<organism evidence="5">
    <name type="scientific">Enterobius vermicularis</name>
    <name type="common">Human pinworm</name>
    <dbReference type="NCBI Taxonomy" id="51028"/>
    <lineage>
        <taxon>Eukaryota</taxon>
        <taxon>Metazoa</taxon>
        <taxon>Ecdysozoa</taxon>
        <taxon>Nematoda</taxon>
        <taxon>Chromadorea</taxon>
        <taxon>Rhabditida</taxon>
        <taxon>Spirurina</taxon>
        <taxon>Oxyuridomorpha</taxon>
        <taxon>Oxyuroidea</taxon>
        <taxon>Oxyuridae</taxon>
        <taxon>Enterobius</taxon>
    </lineage>
</organism>
<feature type="domain" description="Tyrosine specific protein phosphatases" evidence="2">
    <location>
        <begin position="193"/>
        <end position="257"/>
    </location>
</feature>
<dbReference type="GO" id="GO:0004725">
    <property type="term" value="F:protein tyrosine phosphatase activity"/>
    <property type="evidence" value="ECO:0007669"/>
    <property type="project" value="InterPro"/>
</dbReference>
<evidence type="ECO:0000259" key="1">
    <source>
        <dbReference type="PROSITE" id="PS50055"/>
    </source>
</evidence>
<dbReference type="PRINTS" id="PR00700">
    <property type="entry name" value="PRTYPHPHTASE"/>
</dbReference>
<dbReference type="PROSITE" id="PS50056">
    <property type="entry name" value="TYR_PHOSPHATASE_2"/>
    <property type="match status" value="1"/>
</dbReference>
<dbReference type="WBParaSite" id="EVEC_0001083501-mRNA-1">
    <property type="protein sequence ID" value="EVEC_0001083501-mRNA-1"/>
    <property type="gene ID" value="EVEC_0001083501"/>
</dbReference>
<dbReference type="Proteomes" id="UP000274131">
    <property type="component" value="Unassembled WGS sequence"/>
</dbReference>
<dbReference type="OrthoDB" id="8815311at2759"/>
<evidence type="ECO:0000313" key="3">
    <source>
        <dbReference type="EMBL" id="VDD95409.1"/>
    </source>
</evidence>
<dbReference type="PROSITE" id="PS50055">
    <property type="entry name" value="TYR_PHOSPHATASE_PTP"/>
    <property type="match status" value="1"/>
</dbReference>
<name>A0A0N4VJ14_ENTVE</name>
<dbReference type="SMART" id="SM00194">
    <property type="entry name" value="PTPc"/>
    <property type="match status" value="1"/>
</dbReference>
<dbReference type="InterPro" id="IPR000242">
    <property type="entry name" value="PTP_cat"/>
</dbReference>
<dbReference type="EMBL" id="UXUI01010594">
    <property type="protein sequence ID" value="VDD95409.1"/>
    <property type="molecule type" value="Genomic_DNA"/>
</dbReference>
<evidence type="ECO:0000259" key="2">
    <source>
        <dbReference type="PROSITE" id="PS50056"/>
    </source>
</evidence>
<reference evidence="5" key="1">
    <citation type="submission" date="2017-02" db="UniProtKB">
        <authorList>
            <consortium name="WormBaseParasite"/>
        </authorList>
    </citation>
    <scope>IDENTIFICATION</scope>
</reference>
<dbReference type="PANTHER" id="PTHR46163">
    <property type="entry name" value="TYROSINE-PROTEIN PHOSPHATASE-RELATED"/>
    <property type="match status" value="1"/>
</dbReference>
<dbReference type="CDD" id="cd00047">
    <property type="entry name" value="PTPc"/>
    <property type="match status" value="1"/>
</dbReference>
<dbReference type="Pfam" id="PF00102">
    <property type="entry name" value="Y_phosphatase"/>
    <property type="match status" value="1"/>
</dbReference>
<keyword evidence="4" id="KW-1185">Reference proteome</keyword>
<dbReference type="InterPro" id="IPR029021">
    <property type="entry name" value="Prot-tyrosine_phosphatase-like"/>
</dbReference>
<dbReference type="SMART" id="SM00404">
    <property type="entry name" value="PTPc_motif"/>
    <property type="match status" value="1"/>
</dbReference>
<dbReference type="SUPFAM" id="SSF52799">
    <property type="entry name" value="(Phosphotyrosine protein) phosphatases II"/>
    <property type="match status" value="1"/>
</dbReference>
<protein>
    <submittedName>
        <fullName evidence="5">Protein-tyrosine-phosphatase</fullName>
    </submittedName>
</protein>
<dbReference type="AlphaFoldDB" id="A0A0N4VJ14"/>
<accession>A0A0N4VJ14</accession>
<dbReference type="STRING" id="51028.A0A0N4VJ14"/>
<dbReference type="InterPro" id="IPR003595">
    <property type="entry name" value="Tyr_Pase_cat"/>
</dbReference>